<accession>A0A183U7W0</accession>
<organism evidence="2 3">
    <name type="scientific">Toxocara canis</name>
    <name type="common">Canine roundworm</name>
    <dbReference type="NCBI Taxonomy" id="6265"/>
    <lineage>
        <taxon>Eukaryota</taxon>
        <taxon>Metazoa</taxon>
        <taxon>Ecdysozoa</taxon>
        <taxon>Nematoda</taxon>
        <taxon>Chromadorea</taxon>
        <taxon>Rhabditida</taxon>
        <taxon>Spirurina</taxon>
        <taxon>Ascaridomorpha</taxon>
        <taxon>Ascaridoidea</taxon>
        <taxon>Toxocaridae</taxon>
        <taxon>Toxocara</taxon>
    </lineage>
</organism>
<protein>
    <submittedName>
        <fullName evidence="1 3">Uncharacterized protein</fullName>
    </submittedName>
</protein>
<name>A0A183U7W0_TOXCA</name>
<dbReference type="WBParaSite" id="TCNE_0000458001-mRNA-1">
    <property type="protein sequence ID" value="TCNE_0000458001-mRNA-1"/>
    <property type="gene ID" value="TCNE_0000458001"/>
</dbReference>
<evidence type="ECO:0000313" key="2">
    <source>
        <dbReference type="Proteomes" id="UP000050794"/>
    </source>
</evidence>
<sequence>MGSSSKEPGANCGWAEHISGFLDLPPFAAEYAGMFFFSLSVL</sequence>
<proteinExistence type="predicted"/>
<evidence type="ECO:0000313" key="3">
    <source>
        <dbReference type="WBParaSite" id="TCNE_0000458001-mRNA-1"/>
    </source>
</evidence>
<reference evidence="3" key="1">
    <citation type="submission" date="2016-06" db="UniProtKB">
        <authorList>
            <consortium name="WormBaseParasite"/>
        </authorList>
    </citation>
    <scope>IDENTIFICATION</scope>
</reference>
<gene>
    <name evidence="1" type="ORF">TCNE_LOCUS4580</name>
</gene>
<keyword evidence="2" id="KW-1185">Reference proteome</keyword>
<dbReference type="AlphaFoldDB" id="A0A183U7W0"/>
<evidence type="ECO:0000313" key="1">
    <source>
        <dbReference type="EMBL" id="VDM30959.1"/>
    </source>
</evidence>
<dbReference type="EMBL" id="UYWY01008070">
    <property type="protein sequence ID" value="VDM30959.1"/>
    <property type="molecule type" value="Genomic_DNA"/>
</dbReference>
<dbReference type="Proteomes" id="UP000050794">
    <property type="component" value="Unassembled WGS sequence"/>
</dbReference>
<reference evidence="1 2" key="2">
    <citation type="submission" date="2018-11" db="EMBL/GenBank/DDBJ databases">
        <authorList>
            <consortium name="Pathogen Informatics"/>
        </authorList>
    </citation>
    <scope>NUCLEOTIDE SEQUENCE [LARGE SCALE GENOMIC DNA]</scope>
</reference>